<dbReference type="InParanoid" id="A0A1S3ITS1"/>
<gene>
    <name evidence="2" type="primary">LOC106166824</name>
</gene>
<name>A0A1S3ITS1_LINAN</name>
<evidence type="ECO:0000313" key="1">
    <source>
        <dbReference type="Proteomes" id="UP000085678"/>
    </source>
</evidence>
<dbReference type="KEGG" id="lak:106166824"/>
<dbReference type="RefSeq" id="XP_013400934.1">
    <property type="nucleotide sequence ID" value="XM_013545480.2"/>
</dbReference>
<proteinExistence type="predicted"/>
<reference evidence="2" key="1">
    <citation type="submission" date="2025-08" db="UniProtKB">
        <authorList>
            <consortium name="RefSeq"/>
        </authorList>
    </citation>
    <scope>IDENTIFICATION</scope>
    <source>
        <tissue evidence="2">Gonads</tissue>
    </source>
</reference>
<organism evidence="1 2">
    <name type="scientific">Lingula anatina</name>
    <name type="common">Brachiopod</name>
    <name type="synonym">Lingula unguis</name>
    <dbReference type="NCBI Taxonomy" id="7574"/>
    <lineage>
        <taxon>Eukaryota</taxon>
        <taxon>Metazoa</taxon>
        <taxon>Spiralia</taxon>
        <taxon>Lophotrochozoa</taxon>
        <taxon>Brachiopoda</taxon>
        <taxon>Linguliformea</taxon>
        <taxon>Lingulata</taxon>
        <taxon>Lingulida</taxon>
        <taxon>Linguloidea</taxon>
        <taxon>Lingulidae</taxon>
        <taxon>Lingula</taxon>
    </lineage>
</organism>
<accession>A0A1S3ITS1</accession>
<keyword evidence="1" id="KW-1185">Reference proteome</keyword>
<dbReference type="AlphaFoldDB" id="A0A1S3ITS1"/>
<evidence type="ECO:0000313" key="2">
    <source>
        <dbReference type="RefSeq" id="XP_013400934.1"/>
    </source>
</evidence>
<dbReference type="GeneID" id="106166824"/>
<dbReference type="Proteomes" id="UP000085678">
    <property type="component" value="Unplaced"/>
</dbReference>
<protein>
    <submittedName>
        <fullName evidence="2">Uncharacterized protein LOC106166824</fullName>
    </submittedName>
</protein>
<sequence length="102" mass="11625">MKFARYFPGTMSPRIVILAFAILVATFVHGPSEAFLYATIQPLPICYWICQPNPVGDPLVCDRCFYQVGTCVSFNFPKCYVTGRNCARSNWYAIKCCHHHHC</sequence>